<evidence type="ECO:0000313" key="4">
    <source>
        <dbReference type="EMBL" id="KAF9519644.1"/>
    </source>
</evidence>
<feature type="domain" description="YEATS" evidence="3">
    <location>
        <begin position="298"/>
        <end position="449"/>
    </location>
</feature>
<keyword evidence="1 2" id="KW-0539">Nucleus</keyword>
<dbReference type="InterPro" id="IPR055127">
    <property type="entry name" value="YEATS2_3HBD"/>
</dbReference>
<protein>
    <recommendedName>
        <fullName evidence="3">YEATS domain-containing protein</fullName>
    </recommendedName>
</protein>
<comment type="subcellular location">
    <subcellularLocation>
        <location evidence="2">Nucleus</location>
    </subcellularLocation>
</comment>
<dbReference type="Pfam" id="PF22951">
    <property type="entry name" value="3HBD"/>
    <property type="match status" value="1"/>
</dbReference>
<gene>
    <name evidence="4" type="ORF">BS47DRAFT_1357998</name>
</gene>
<name>A0A9P6B8V6_9AGAM</name>
<dbReference type="PROSITE" id="PS51037">
    <property type="entry name" value="YEATS"/>
    <property type="match status" value="1"/>
</dbReference>
<evidence type="ECO:0000256" key="2">
    <source>
        <dbReference type="PROSITE-ProRule" id="PRU00376"/>
    </source>
</evidence>
<dbReference type="GO" id="GO:0005634">
    <property type="term" value="C:nucleus"/>
    <property type="evidence" value="ECO:0007669"/>
    <property type="project" value="UniProtKB-SubCell"/>
</dbReference>
<accession>A0A9P6B8V6</accession>
<reference evidence="4" key="1">
    <citation type="journal article" date="2020" name="Nat. Commun.">
        <title>Large-scale genome sequencing of mycorrhizal fungi provides insights into the early evolution of symbiotic traits.</title>
        <authorList>
            <person name="Miyauchi S."/>
            <person name="Kiss E."/>
            <person name="Kuo A."/>
            <person name="Drula E."/>
            <person name="Kohler A."/>
            <person name="Sanchez-Garcia M."/>
            <person name="Morin E."/>
            <person name="Andreopoulos B."/>
            <person name="Barry K.W."/>
            <person name="Bonito G."/>
            <person name="Buee M."/>
            <person name="Carver A."/>
            <person name="Chen C."/>
            <person name="Cichocki N."/>
            <person name="Clum A."/>
            <person name="Culley D."/>
            <person name="Crous P.W."/>
            <person name="Fauchery L."/>
            <person name="Girlanda M."/>
            <person name="Hayes R.D."/>
            <person name="Keri Z."/>
            <person name="LaButti K."/>
            <person name="Lipzen A."/>
            <person name="Lombard V."/>
            <person name="Magnuson J."/>
            <person name="Maillard F."/>
            <person name="Murat C."/>
            <person name="Nolan M."/>
            <person name="Ohm R.A."/>
            <person name="Pangilinan J."/>
            <person name="Pereira M.F."/>
            <person name="Perotto S."/>
            <person name="Peter M."/>
            <person name="Pfister S."/>
            <person name="Riley R."/>
            <person name="Sitrit Y."/>
            <person name="Stielow J.B."/>
            <person name="Szollosi G."/>
            <person name="Zifcakova L."/>
            <person name="Stursova M."/>
            <person name="Spatafora J.W."/>
            <person name="Tedersoo L."/>
            <person name="Vaario L.M."/>
            <person name="Yamada A."/>
            <person name="Yan M."/>
            <person name="Wang P."/>
            <person name="Xu J."/>
            <person name="Bruns T."/>
            <person name="Baldrian P."/>
            <person name="Vilgalys R."/>
            <person name="Dunand C."/>
            <person name="Henrissat B."/>
            <person name="Grigoriev I.V."/>
            <person name="Hibbett D."/>
            <person name="Nagy L.G."/>
            <person name="Martin F.M."/>
        </authorList>
    </citation>
    <scope>NUCLEOTIDE SEQUENCE</scope>
    <source>
        <strain evidence="4">UP504</strain>
    </source>
</reference>
<comment type="caution">
    <text evidence="4">The sequence shown here is derived from an EMBL/GenBank/DDBJ whole genome shotgun (WGS) entry which is preliminary data.</text>
</comment>
<dbReference type="OrthoDB" id="1741717at2759"/>
<evidence type="ECO:0000256" key="1">
    <source>
        <dbReference type="ARBA" id="ARBA00023242"/>
    </source>
</evidence>
<dbReference type="Gene3D" id="2.60.40.1970">
    <property type="entry name" value="YEATS domain"/>
    <property type="match status" value="1"/>
</dbReference>
<proteinExistence type="predicted"/>
<evidence type="ECO:0000313" key="5">
    <source>
        <dbReference type="Proteomes" id="UP000886523"/>
    </source>
</evidence>
<sequence length="873" mass="96507">MSFPQHRQMPSQEDEEAKSILVKNASEILASQIDLEIALRKRIAEAANAKIAWAQAMQSAVFKGSQVSAYGAKDHSTAAFQRESLHTLHAISRLAPTLEPKDTPLPEIGLANEEESEAIAIERPADIAPVTPLLPWNQKAHLPSNHEECVERCGRVVTGPEALRIRREGTMATGQTLPGIRKLLELAIRHGGDMGPSFLYQSLGLHADSPALAAYLGKTVQRKQIRVFEPEGDIDVVTVRDEDRINPMVRHWRPPSANHVIDSDDDSAFSLESKKVLLSDLSLLKRDSTLSVAESEVPASRFHIKRRIIITDWSQQIPQRGLISLRSRLIRIMQAGVHLSHKWMVSITSPSYSNHVTTFLSRLSISSGSDPPPPCFISSRVLSTDSPPYSIIGTTNRPFLARIKLEWVGGPTKSLEVEHWVRPRIGEEQILDVELDRGTPFRGEIITPQLSWDIPVQDIPHSLPVVKLEYDPISPLGGPYDVDPTAAIQPFESVLRSLVQGIPFTLEETIGRDTTLTKIDVPKSRDVFLSLVDGRRKAYEFRYARTLHERLQNMALGDPTLLQAPAALRAVTPGLLYRWLCDQDFFPRPEPAPLDATKQFCSFCGLEAMEHPSPLKLEDKDGESIPNVCPEAHTLASFGHMPAVDVHAWLASIMAAPIPLTSRPSSISTHFPLRPSAHDLVQSTDPRLVHFVHDAVLGLRLPFFRSPYTPGTTGHIFPLDQLGQTSDEVENAIAPYSLLSRVVCLVVRDLVQGGISVARATAAHVRSKAYMQRMSSLGYYYSGPPRYHHSPTPPEIMNAEERSLHSAASSQVLTPSHILRGLESGSIHMARLRMAVSRLTVAKTGIALGGVAASVSQNNNHNEARVKEEPDWE</sequence>
<evidence type="ECO:0000259" key="3">
    <source>
        <dbReference type="PROSITE" id="PS51037"/>
    </source>
</evidence>
<dbReference type="EMBL" id="MU128916">
    <property type="protein sequence ID" value="KAF9519644.1"/>
    <property type="molecule type" value="Genomic_DNA"/>
</dbReference>
<keyword evidence="5" id="KW-1185">Reference proteome</keyword>
<dbReference type="Proteomes" id="UP000886523">
    <property type="component" value="Unassembled WGS sequence"/>
</dbReference>
<dbReference type="InterPro" id="IPR038704">
    <property type="entry name" value="YEAST_sf"/>
</dbReference>
<organism evidence="4 5">
    <name type="scientific">Hydnum rufescens UP504</name>
    <dbReference type="NCBI Taxonomy" id="1448309"/>
    <lineage>
        <taxon>Eukaryota</taxon>
        <taxon>Fungi</taxon>
        <taxon>Dikarya</taxon>
        <taxon>Basidiomycota</taxon>
        <taxon>Agaricomycotina</taxon>
        <taxon>Agaricomycetes</taxon>
        <taxon>Cantharellales</taxon>
        <taxon>Hydnaceae</taxon>
        <taxon>Hydnum</taxon>
    </lineage>
</organism>
<dbReference type="InterPro" id="IPR055129">
    <property type="entry name" value="YEATS_dom"/>
</dbReference>
<dbReference type="AlphaFoldDB" id="A0A9P6B8V6"/>